<organism evidence="2 3">
    <name type="scientific">Dyadobacter subterraneus</name>
    <dbReference type="NCBI Taxonomy" id="2773304"/>
    <lineage>
        <taxon>Bacteria</taxon>
        <taxon>Pseudomonadati</taxon>
        <taxon>Bacteroidota</taxon>
        <taxon>Cytophagia</taxon>
        <taxon>Cytophagales</taxon>
        <taxon>Spirosomataceae</taxon>
        <taxon>Dyadobacter</taxon>
    </lineage>
</organism>
<keyword evidence="1" id="KW-1133">Transmembrane helix</keyword>
<accession>A0ABR9WBP7</accession>
<protein>
    <recommendedName>
        <fullName evidence="4">AsmA-like C-terminal domain-containing protein</fullName>
    </recommendedName>
</protein>
<evidence type="ECO:0000313" key="3">
    <source>
        <dbReference type="Proteomes" id="UP000634134"/>
    </source>
</evidence>
<sequence length="1277" mass="143467">MKHLFKNIFRFAELSIALFAIMLLCIHFWFKYNSERTIEQLISWASHGQLKCSIEKIETNYFHNAIHVQGISIFTVNKSRQSTSYKFSVKDFHFRTRSRWDLFVHRQLLIDSIVFNSPEIVIGKRTLSQADSTSKIALLDDLEKLYSSIYKSLDVLNLQLFKIKEGKLLVRNEDNPSKPPLMVNHIHFSINKLKIGSAHVRDSSQFIFSERVMLRISDQKIMFPDNKSNLTFKELLIDSKEKLVRLSGAAVRIYPSVNQRNSTDIRAGKLSILGLDFNLLYQKQLVKADSVFLENPFVTSELFVGGKAAKNGGNNKKALFDSTLNQLPVGFNIRHVVMQNGGVSMNLHQAGKITRFSAANDNVSISGFHLNDSEKKELTIGGFHYTIRNYTGFLPDSLLGLKFDSLQFINDKIILHNLVASTPPGKRNKVIRDYRIPRFEITGMDWLSFIFYNNFKARDAVMYRPVLRSEKYPELNPVLPGKTKRSVYQNLSLMDKIIDLEKLRIIQGDVSLKRGNNLELRLENLNLSIHVGKLGKARSPDELVRSVKQLYFGRATVSTPSVIVATGPSIFNEIGQKLVFDSVRVDTKNGDIGGTFKKVEAQDFSFENNQLDISRLEWEEGFVTIDQTGSGVVLPVKSNRTLWFSIEKMSGNNTRLHFTSQKVAADVLLENLSASKISREKGSNLQTEDLRGMGSNAIVKMPNGILQLGDFDIRDKEISRVRDIVFQSRDQADTLRVNVPVLEFTPYMQETLLTKKIKLDSVRVNSPRIAFFAGLGSEKNTDSVKSLALPGFDINALAVTDAFFQAKVSGDSILASRVSLTSKSLGAKKDSALRAEQINIKASGLFFNKSEDHVKTDGDLSASLHYFEYDPGHKTWAMQLDSLGAEKVGFNRNKSEKHTALSLQKLKIENLSANQNDLDEGLPWVINRSAARLQVDSLHLKSEKSTIGLGQLHFDAKQQQLTARSFSLHPAVSREDFYEGRIYRKIYLSAKTGEVKISGLELRKEGIKISSLGVDAAALSIYADKMKKFGPPVIQPLPVASLAKIGFPFQIDQMQLHHAKVYYTELSPISKDTGSVNFSSVNASIRNIFSGMGKNHDSLHVDVSALFLDKMKLQVAMNQSYRDTLGGLRLDIALGAGKFTELNPFLAPMLSARATSGYLDSMRMTAIGNDYVSQGSMHMQYHHFKAQLLDSGNVSRQKFRTKIVGFLANKIAIRNNNTKKEASFTFVRNRQKPVIVYFLRMVVGGSAGSIAPVTNIIFKKQYKKKIKDVPKNALLIL</sequence>
<evidence type="ECO:0008006" key="4">
    <source>
        <dbReference type="Google" id="ProtNLM"/>
    </source>
</evidence>
<feature type="transmembrane region" description="Helical" evidence="1">
    <location>
        <begin position="1234"/>
        <end position="1258"/>
    </location>
</feature>
<feature type="transmembrane region" description="Helical" evidence="1">
    <location>
        <begin position="12"/>
        <end position="30"/>
    </location>
</feature>
<dbReference type="EMBL" id="JACYGY010000001">
    <property type="protein sequence ID" value="MBE9461644.1"/>
    <property type="molecule type" value="Genomic_DNA"/>
</dbReference>
<keyword evidence="1" id="KW-0812">Transmembrane</keyword>
<name>A0ABR9WBP7_9BACT</name>
<dbReference type="RefSeq" id="WP_194119909.1">
    <property type="nucleotide sequence ID" value="NZ_JACYGY010000001.1"/>
</dbReference>
<reference evidence="3" key="1">
    <citation type="submission" date="2023-07" db="EMBL/GenBank/DDBJ databases">
        <title>Dyadobacter sp. nov 'subterranea' isolated from contaminted grondwater.</title>
        <authorList>
            <person name="Szabo I."/>
            <person name="Al-Omari J."/>
            <person name="Szerdahelyi S.G."/>
            <person name="Rado J."/>
        </authorList>
    </citation>
    <scope>NUCLEOTIDE SEQUENCE [LARGE SCALE GENOMIC DNA]</scope>
    <source>
        <strain evidence="3">UP-52</strain>
    </source>
</reference>
<gene>
    <name evidence="2" type="ORF">IEE83_07095</name>
</gene>
<comment type="caution">
    <text evidence="2">The sequence shown here is derived from an EMBL/GenBank/DDBJ whole genome shotgun (WGS) entry which is preliminary data.</text>
</comment>
<proteinExistence type="predicted"/>
<evidence type="ECO:0000313" key="2">
    <source>
        <dbReference type="EMBL" id="MBE9461644.1"/>
    </source>
</evidence>
<keyword evidence="3" id="KW-1185">Reference proteome</keyword>
<evidence type="ECO:0000256" key="1">
    <source>
        <dbReference type="SAM" id="Phobius"/>
    </source>
</evidence>
<dbReference type="Proteomes" id="UP000634134">
    <property type="component" value="Unassembled WGS sequence"/>
</dbReference>
<keyword evidence="1" id="KW-0472">Membrane</keyword>